<keyword evidence="3" id="KW-1185">Reference proteome</keyword>
<feature type="compositionally biased region" description="Low complexity" evidence="1">
    <location>
        <begin position="124"/>
        <end position="133"/>
    </location>
</feature>
<dbReference type="AlphaFoldDB" id="A0A8G1S170"/>
<name>A0A8G1S170_9EURO</name>
<reference evidence="2 3" key="1">
    <citation type="submission" date="2018-02" db="EMBL/GenBank/DDBJ databases">
        <title>The genomes of Aspergillus section Nigri reveals drivers in fungal speciation.</title>
        <authorList>
            <consortium name="DOE Joint Genome Institute"/>
            <person name="Vesth T.C."/>
            <person name="Nybo J."/>
            <person name="Theobald S."/>
            <person name="Brandl J."/>
            <person name="Frisvad J.C."/>
            <person name="Nielsen K.F."/>
            <person name="Lyhne E.K."/>
            <person name="Kogle M.E."/>
            <person name="Kuo A."/>
            <person name="Riley R."/>
            <person name="Clum A."/>
            <person name="Nolan M."/>
            <person name="Lipzen A."/>
            <person name="Salamov A."/>
            <person name="Henrissat B."/>
            <person name="Wiebenga A."/>
            <person name="De vries R.P."/>
            <person name="Grigoriev I.V."/>
            <person name="Mortensen U.H."/>
            <person name="Andersen M.R."/>
            <person name="Baker S.E."/>
        </authorList>
    </citation>
    <scope>NUCLEOTIDE SEQUENCE [LARGE SCALE GENOMIC DNA]</scope>
    <source>
        <strain evidence="2 3">CBS 313.89</strain>
    </source>
</reference>
<dbReference type="VEuPathDB" id="FungiDB:BO72DRAFT_1355"/>
<accession>A0A8G1S170</accession>
<dbReference type="Proteomes" id="UP000249789">
    <property type="component" value="Unassembled WGS sequence"/>
</dbReference>
<feature type="compositionally biased region" description="Polar residues" evidence="1">
    <location>
        <begin position="142"/>
        <end position="156"/>
    </location>
</feature>
<protein>
    <submittedName>
        <fullName evidence="2">Uncharacterized protein</fullName>
    </submittedName>
</protein>
<dbReference type="GeneID" id="63856466"/>
<dbReference type="RefSeq" id="XP_040806552.1">
    <property type="nucleotide sequence ID" value="XM_040939133.1"/>
</dbReference>
<organism evidence="2 3">
    <name type="scientific">Aspergillus fijiensis CBS 313.89</name>
    <dbReference type="NCBI Taxonomy" id="1448319"/>
    <lineage>
        <taxon>Eukaryota</taxon>
        <taxon>Fungi</taxon>
        <taxon>Dikarya</taxon>
        <taxon>Ascomycota</taxon>
        <taxon>Pezizomycotina</taxon>
        <taxon>Eurotiomycetes</taxon>
        <taxon>Eurotiomycetidae</taxon>
        <taxon>Eurotiales</taxon>
        <taxon>Aspergillaceae</taxon>
        <taxon>Aspergillus</taxon>
    </lineage>
</organism>
<dbReference type="EMBL" id="KZ824621">
    <property type="protein sequence ID" value="RAK82542.1"/>
    <property type="molecule type" value="Genomic_DNA"/>
</dbReference>
<proteinExistence type="predicted"/>
<sequence length="156" mass="17100">MCSCKRSLLMPFDGQNGNLYENQQKWNASKIPGTGSQPSVCRSSVLVAVVVWPVGTGKCSTVLKRAQNIRAPASTHGRPVLPVSFLPPRIKASVNRSPIHLANVCCLHAGNLQKLRLFCRTTQNPVQTPQSPSQPRPRKLNPSDTTTSHHFTQSYS</sequence>
<feature type="region of interest" description="Disordered" evidence="1">
    <location>
        <begin position="124"/>
        <end position="156"/>
    </location>
</feature>
<evidence type="ECO:0000313" key="3">
    <source>
        <dbReference type="Proteomes" id="UP000249789"/>
    </source>
</evidence>
<gene>
    <name evidence="2" type="ORF">BO72DRAFT_1355</name>
</gene>
<evidence type="ECO:0000256" key="1">
    <source>
        <dbReference type="SAM" id="MobiDB-lite"/>
    </source>
</evidence>
<evidence type="ECO:0000313" key="2">
    <source>
        <dbReference type="EMBL" id="RAK82542.1"/>
    </source>
</evidence>